<organism evidence="2 3">
    <name type="scientific">Letharia lupina</name>
    <dbReference type="NCBI Taxonomy" id="560253"/>
    <lineage>
        <taxon>Eukaryota</taxon>
        <taxon>Fungi</taxon>
        <taxon>Dikarya</taxon>
        <taxon>Ascomycota</taxon>
        <taxon>Pezizomycotina</taxon>
        <taxon>Lecanoromycetes</taxon>
        <taxon>OSLEUM clade</taxon>
        <taxon>Lecanoromycetidae</taxon>
        <taxon>Lecanorales</taxon>
        <taxon>Lecanorineae</taxon>
        <taxon>Parmeliaceae</taxon>
        <taxon>Letharia</taxon>
    </lineage>
</organism>
<dbReference type="PROSITE" id="PS50181">
    <property type="entry name" value="FBOX"/>
    <property type="match status" value="1"/>
</dbReference>
<proteinExistence type="predicted"/>
<gene>
    <name evidence="2" type="ORF">HO133_006357</name>
</gene>
<evidence type="ECO:0000313" key="2">
    <source>
        <dbReference type="EMBL" id="KAF6217945.1"/>
    </source>
</evidence>
<dbReference type="Proteomes" id="UP000593566">
    <property type="component" value="Unassembled WGS sequence"/>
</dbReference>
<dbReference type="AlphaFoldDB" id="A0A8H6C6T8"/>
<comment type="caution">
    <text evidence="2">The sequence shown here is derived from an EMBL/GenBank/DDBJ whole genome shotgun (WGS) entry which is preliminary data.</text>
</comment>
<accession>A0A8H6C6T8</accession>
<evidence type="ECO:0000313" key="3">
    <source>
        <dbReference type="Proteomes" id="UP000593566"/>
    </source>
</evidence>
<dbReference type="SUPFAM" id="SSF52047">
    <property type="entry name" value="RNI-like"/>
    <property type="match status" value="1"/>
</dbReference>
<dbReference type="InterPro" id="IPR036047">
    <property type="entry name" value="F-box-like_dom_sf"/>
</dbReference>
<dbReference type="EMBL" id="JACCJB010000024">
    <property type="protein sequence ID" value="KAF6217945.1"/>
    <property type="molecule type" value="Genomic_DNA"/>
</dbReference>
<dbReference type="GeneID" id="59334758"/>
<reference evidence="2 3" key="1">
    <citation type="journal article" date="2020" name="Genomics">
        <title>Complete, high-quality genomes from long-read metagenomic sequencing of two wolf lichen thalli reveals enigmatic genome architecture.</title>
        <authorList>
            <person name="McKenzie S.K."/>
            <person name="Walston R.F."/>
            <person name="Allen J.L."/>
        </authorList>
    </citation>
    <scope>NUCLEOTIDE SEQUENCE [LARGE SCALE GENOMIC DNA]</scope>
    <source>
        <strain evidence="2">WasteWater1</strain>
    </source>
</reference>
<dbReference type="InterPro" id="IPR032675">
    <property type="entry name" value="LRR_dom_sf"/>
</dbReference>
<name>A0A8H6C6T8_9LECA</name>
<dbReference type="Gene3D" id="3.80.10.10">
    <property type="entry name" value="Ribonuclease Inhibitor"/>
    <property type="match status" value="1"/>
</dbReference>
<feature type="domain" description="F-box" evidence="1">
    <location>
        <begin position="15"/>
        <end position="61"/>
    </location>
</feature>
<protein>
    <recommendedName>
        <fullName evidence="1">F-box domain-containing protein</fullName>
    </recommendedName>
</protein>
<keyword evidence="3" id="KW-1185">Reference proteome</keyword>
<dbReference type="InterPro" id="IPR001810">
    <property type="entry name" value="F-box_dom"/>
</dbReference>
<dbReference type="SUPFAM" id="SSF81383">
    <property type="entry name" value="F-box domain"/>
    <property type="match status" value="1"/>
</dbReference>
<dbReference type="Pfam" id="PF12937">
    <property type="entry name" value="F-box-like"/>
    <property type="match status" value="1"/>
</dbReference>
<sequence length="548" mass="60452">MDLDAGLKVSARLKASRLTALPVETLDKIASCLYRPSQLNSLSRTCKQLNSAMQPRLYRELSIVLPRHWSSAMFLEALLDSGAEGLQFTRSIIISMQNDEFGAPCESYDPEDDGLDFGDGGNWEDQDDDCGQRHYQPKVLNILLRLLISKVPNGCLQTFRWCHATRISRKTLELVARRHGHCLTTLQIYNISPCTSEVDFSALTTLDAGGMYPYFALFWASKSVASSHNSLTHLKLGCETFLAQSYLGRQDSLTASEASDFTQDLDDGIRKSLPTQGSSKLDEQSSLRTSILTLESLHLVGIDCGITPKIGAPTMLDIQKLTSLCLESCFNLRQGFPTLSPQRIPDAPPLLPQLRSFRLRQECSDASFQDGLKAFLLASKGLVHLAVLLEGSGPFLPPDCFVGNHGSTLRTLVWDQRQGARTKLDESTNTATAFMMSSSLDKIVENCPNLRELGLAVDALTSGDHAHLYQFSRFKYLKTLNIRNLPTQKADAETSSFPTFHAMIAMDVANALLSYGSCLETLGLGSTTWTDIWQGRSRDLSHRLAPGG</sequence>
<dbReference type="RefSeq" id="XP_037147380.1">
    <property type="nucleotide sequence ID" value="XM_037297255.1"/>
</dbReference>
<evidence type="ECO:0000259" key="1">
    <source>
        <dbReference type="PROSITE" id="PS50181"/>
    </source>
</evidence>